<accession>A0AAV4MC93</accession>
<keyword evidence="3" id="KW-1185">Reference proteome</keyword>
<feature type="signal peptide" evidence="1">
    <location>
        <begin position="1"/>
        <end position="28"/>
    </location>
</feature>
<gene>
    <name evidence="2" type="ORF">CEXT_560521</name>
</gene>
<keyword evidence="1" id="KW-0732">Signal</keyword>
<dbReference type="EMBL" id="BPLR01019648">
    <property type="protein sequence ID" value="GIX70087.1"/>
    <property type="molecule type" value="Genomic_DNA"/>
</dbReference>
<organism evidence="2 3">
    <name type="scientific">Caerostris extrusa</name>
    <name type="common">Bark spider</name>
    <name type="synonym">Caerostris bankana</name>
    <dbReference type="NCBI Taxonomy" id="172846"/>
    <lineage>
        <taxon>Eukaryota</taxon>
        <taxon>Metazoa</taxon>
        <taxon>Ecdysozoa</taxon>
        <taxon>Arthropoda</taxon>
        <taxon>Chelicerata</taxon>
        <taxon>Arachnida</taxon>
        <taxon>Araneae</taxon>
        <taxon>Araneomorphae</taxon>
        <taxon>Entelegynae</taxon>
        <taxon>Araneoidea</taxon>
        <taxon>Araneidae</taxon>
        <taxon>Caerostris</taxon>
    </lineage>
</organism>
<evidence type="ECO:0000313" key="3">
    <source>
        <dbReference type="Proteomes" id="UP001054945"/>
    </source>
</evidence>
<evidence type="ECO:0008006" key="4">
    <source>
        <dbReference type="Google" id="ProtNLM"/>
    </source>
</evidence>
<comment type="caution">
    <text evidence="2">The sequence shown here is derived from an EMBL/GenBank/DDBJ whole genome shotgun (WGS) entry which is preliminary data.</text>
</comment>
<evidence type="ECO:0000256" key="1">
    <source>
        <dbReference type="SAM" id="SignalP"/>
    </source>
</evidence>
<evidence type="ECO:0000313" key="2">
    <source>
        <dbReference type="EMBL" id="GIX70087.1"/>
    </source>
</evidence>
<sequence>MRAPHAVRVSSKMVCILIFATLYRDAAAVFRIQPSSSKKICKHLMMQYRPVWLHRLAYNRVSALPLESTFPNPKCIPAQHS</sequence>
<proteinExistence type="predicted"/>
<dbReference type="AlphaFoldDB" id="A0AAV4MC93"/>
<name>A0AAV4MC93_CAEEX</name>
<dbReference type="Proteomes" id="UP001054945">
    <property type="component" value="Unassembled WGS sequence"/>
</dbReference>
<protein>
    <recommendedName>
        <fullName evidence="4">Secreted protein</fullName>
    </recommendedName>
</protein>
<reference evidence="2 3" key="1">
    <citation type="submission" date="2021-06" db="EMBL/GenBank/DDBJ databases">
        <title>Caerostris extrusa draft genome.</title>
        <authorList>
            <person name="Kono N."/>
            <person name="Arakawa K."/>
        </authorList>
    </citation>
    <scope>NUCLEOTIDE SEQUENCE [LARGE SCALE GENOMIC DNA]</scope>
</reference>
<feature type="chain" id="PRO_5043887331" description="Secreted protein" evidence="1">
    <location>
        <begin position="29"/>
        <end position="81"/>
    </location>
</feature>